<evidence type="ECO:0000313" key="3">
    <source>
        <dbReference type="Proteomes" id="UP001152798"/>
    </source>
</evidence>
<dbReference type="Proteomes" id="UP001152798">
    <property type="component" value="Chromosome 4"/>
</dbReference>
<evidence type="ECO:0000259" key="1">
    <source>
        <dbReference type="Pfam" id="PF05018"/>
    </source>
</evidence>
<reference evidence="2" key="1">
    <citation type="submission" date="2022-01" db="EMBL/GenBank/DDBJ databases">
        <authorList>
            <person name="King R."/>
        </authorList>
    </citation>
    <scope>NUCLEOTIDE SEQUENCE</scope>
</reference>
<organism evidence="2 3">
    <name type="scientific">Nezara viridula</name>
    <name type="common">Southern green stink bug</name>
    <name type="synonym">Cimex viridulus</name>
    <dbReference type="NCBI Taxonomy" id="85310"/>
    <lineage>
        <taxon>Eukaryota</taxon>
        <taxon>Metazoa</taxon>
        <taxon>Ecdysozoa</taxon>
        <taxon>Arthropoda</taxon>
        <taxon>Hexapoda</taxon>
        <taxon>Insecta</taxon>
        <taxon>Pterygota</taxon>
        <taxon>Neoptera</taxon>
        <taxon>Paraneoptera</taxon>
        <taxon>Hemiptera</taxon>
        <taxon>Heteroptera</taxon>
        <taxon>Panheteroptera</taxon>
        <taxon>Pentatomomorpha</taxon>
        <taxon>Pentatomoidea</taxon>
        <taxon>Pentatomidae</taxon>
        <taxon>Pentatominae</taxon>
        <taxon>Nezara</taxon>
    </lineage>
</organism>
<name>A0A9P0MP86_NEZVI</name>
<feature type="domain" description="CFA20" evidence="1">
    <location>
        <begin position="26"/>
        <end position="196"/>
    </location>
</feature>
<accession>A0A9P0MP86</accession>
<dbReference type="InterPro" id="IPR040441">
    <property type="entry name" value="CFA20/CFAP20DC"/>
</dbReference>
<dbReference type="EMBL" id="OV725080">
    <property type="protein sequence ID" value="CAH1399909.1"/>
    <property type="molecule type" value="Genomic_DNA"/>
</dbReference>
<keyword evidence="3" id="KW-1185">Reference proteome</keyword>
<proteinExistence type="predicted"/>
<dbReference type="AlphaFoldDB" id="A0A9P0MP86"/>
<gene>
    <name evidence="2" type="ORF">NEZAVI_LOCUS9257</name>
</gene>
<dbReference type="Pfam" id="PF05018">
    <property type="entry name" value="CFA20_dom"/>
    <property type="match status" value="1"/>
</dbReference>
<sequence>MSIMSWIPIPRTEKKPIEEEDPSIETLLYSGDENPLANWSKFVKAGYIKRVEDEEVREKVLELIGPCDSVWITTPKDMGEKIGTCFDWLFFIIKPFPYKELSIELQVIDNTAKRHGFKFENKITTTNNRHIFSKIGINMSHGWSLLELDLQKLVFKCCGARFAELCCIRIHGSCRVLRVYTTASYVSQDELPLHYRPCAKSAFSGAKKHIPMINT</sequence>
<evidence type="ECO:0000313" key="2">
    <source>
        <dbReference type="EMBL" id="CAH1399909.1"/>
    </source>
</evidence>
<dbReference type="PANTHER" id="PTHR12458">
    <property type="entry name" value="ORF PROTEIN"/>
    <property type="match status" value="1"/>
</dbReference>
<dbReference type="OrthoDB" id="6604886at2759"/>
<dbReference type="InterPro" id="IPR007714">
    <property type="entry name" value="CFA20_dom"/>
</dbReference>
<protein>
    <recommendedName>
        <fullName evidence="1">CFA20 domain-containing protein</fullName>
    </recommendedName>
</protein>